<keyword evidence="2" id="KW-1185">Reference proteome</keyword>
<dbReference type="RefSeq" id="WP_008683488.1">
    <property type="nucleotide sequence ID" value="NZ_CP014229.1"/>
</dbReference>
<dbReference type="EMBL" id="CP014229">
    <property type="protein sequence ID" value="AMD88693.1"/>
    <property type="molecule type" value="Genomic_DNA"/>
</dbReference>
<dbReference type="InterPro" id="IPR014997">
    <property type="entry name" value="DUF1847"/>
</dbReference>
<sequence length="227" mass="24770">MHSSSPPPRCAACPFKREERLCCVPGGKHPPDCPSAAHTDLVEKSRRTYAQPDIRHFARQAARVERHSYAKLPDGGRMPCRPRILEIVAFARAMGYHRLGLLFCIGLRREAAGAAEIFEAQGLETISAVCKAGGLSKSELGLSGEDLLNPEQPESMCNPVLQAELMNRAQVDFNVLLGLCVGHDTLALRHLEAPATVLAVKDRMLGHNPLAAVQCSGSYFNYLKTPM</sequence>
<reference evidence="2" key="1">
    <citation type="submission" date="2016-02" db="EMBL/GenBank/DDBJ databases">
        <authorList>
            <person name="Holder M.E."/>
            <person name="Ajami N.J."/>
            <person name="Petrosino J.F."/>
        </authorList>
    </citation>
    <scope>NUCLEOTIDE SEQUENCE [LARGE SCALE GENOMIC DNA]</scope>
    <source>
        <strain evidence="2">CCUG 45958</strain>
    </source>
</reference>
<dbReference type="AlphaFoldDB" id="A0A0X8JHW6"/>
<dbReference type="STRING" id="44742.AXF13_00335"/>
<protein>
    <submittedName>
        <fullName evidence="1">Metal-binding protein</fullName>
    </submittedName>
</protein>
<dbReference type="Proteomes" id="UP000069241">
    <property type="component" value="Chromosome"/>
</dbReference>
<proteinExistence type="predicted"/>
<gene>
    <name evidence="1" type="ORF">AXF13_00335</name>
</gene>
<name>A0A0X8JHW6_9BACT</name>
<evidence type="ECO:0000313" key="1">
    <source>
        <dbReference type="EMBL" id="AMD88693.1"/>
    </source>
</evidence>
<evidence type="ECO:0000313" key="2">
    <source>
        <dbReference type="Proteomes" id="UP000069241"/>
    </source>
</evidence>
<dbReference type="Pfam" id="PF08901">
    <property type="entry name" value="DUF1847"/>
    <property type="match status" value="1"/>
</dbReference>
<accession>A0A0X8JHW6</accession>
<organism evidence="1 2">
    <name type="scientific">Desulfovibrio fairfieldensis</name>
    <dbReference type="NCBI Taxonomy" id="44742"/>
    <lineage>
        <taxon>Bacteria</taxon>
        <taxon>Pseudomonadati</taxon>
        <taxon>Thermodesulfobacteriota</taxon>
        <taxon>Desulfovibrionia</taxon>
        <taxon>Desulfovibrionales</taxon>
        <taxon>Desulfovibrionaceae</taxon>
        <taxon>Desulfovibrio</taxon>
    </lineage>
</organism>
<dbReference type="KEGG" id="dfi:AXF13_00335"/>